<feature type="region of interest" description="Disordered" evidence="1">
    <location>
        <begin position="1"/>
        <end position="71"/>
    </location>
</feature>
<evidence type="ECO:0000313" key="3">
    <source>
        <dbReference type="Proteomes" id="UP000825729"/>
    </source>
</evidence>
<protein>
    <submittedName>
        <fullName evidence="2">Uncharacterized protein</fullName>
    </submittedName>
</protein>
<gene>
    <name evidence="2" type="ORF">H6P81_002665</name>
</gene>
<feature type="compositionally biased region" description="Polar residues" evidence="1">
    <location>
        <begin position="1"/>
        <end position="10"/>
    </location>
</feature>
<dbReference type="Proteomes" id="UP000825729">
    <property type="component" value="Unassembled WGS sequence"/>
</dbReference>
<dbReference type="AlphaFoldDB" id="A0AAV7FDL6"/>
<evidence type="ECO:0000313" key="2">
    <source>
        <dbReference type="EMBL" id="KAG9458157.1"/>
    </source>
</evidence>
<feature type="compositionally biased region" description="Basic and acidic residues" evidence="1">
    <location>
        <begin position="25"/>
        <end position="36"/>
    </location>
</feature>
<sequence length="71" mass="7979">MYTSLDSLNRNPLRFRDEEEDEVDAHEGDEPKKHESFPGSSNSLGEREESLGVDDQAVATIPPHMPLKRNG</sequence>
<evidence type="ECO:0000256" key="1">
    <source>
        <dbReference type="SAM" id="MobiDB-lite"/>
    </source>
</evidence>
<reference evidence="2 3" key="1">
    <citation type="submission" date="2021-07" db="EMBL/GenBank/DDBJ databases">
        <title>The Aristolochia fimbriata genome: insights into angiosperm evolution, floral development and chemical biosynthesis.</title>
        <authorList>
            <person name="Jiao Y."/>
        </authorList>
    </citation>
    <scope>NUCLEOTIDE SEQUENCE [LARGE SCALE GENOMIC DNA]</scope>
    <source>
        <strain evidence="2">IBCAS-2021</strain>
        <tissue evidence="2">Leaf</tissue>
    </source>
</reference>
<comment type="caution">
    <text evidence="2">The sequence shown here is derived from an EMBL/GenBank/DDBJ whole genome shotgun (WGS) entry which is preliminary data.</text>
</comment>
<keyword evidence="3" id="KW-1185">Reference proteome</keyword>
<organism evidence="2 3">
    <name type="scientific">Aristolochia fimbriata</name>
    <name type="common">White veined hardy Dutchman's pipe vine</name>
    <dbReference type="NCBI Taxonomy" id="158543"/>
    <lineage>
        <taxon>Eukaryota</taxon>
        <taxon>Viridiplantae</taxon>
        <taxon>Streptophyta</taxon>
        <taxon>Embryophyta</taxon>
        <taxon>Tracheophyta</taxon>
        <taxon>Spermatophyta</taxon>
        <taxon>Magnoliopsida</taxon>
        <taxon>Magnoliidae</taxon>
        <taxon>Piperales</taxon>
        <taxon>Aristolochiaceae</taxon>
        <taxon>Aristolochia</taxon>
    </lineage>
</organism>
<name>A0AAV7FDL6_ARIFI</name>
<proteinExistence type="predicted"/>
<accession>A0AAV7FDL6</accession>
<dbReference type="EMBL" id="JAINDJ010000002">
    <property type="protein sequence ID" value="KAG9458157.1"/>
    <property type="molecule type" value="Genomic_DNA"/>
</dbReference>